<dbReference type="InterPro" id="IPR002878">
    <property type="entry name" value="ChsH2_C"/>
</dbReference>
<dbReference type="Gene3D" id="6.10.30.10">
    <property type="match status" value="1"/>
</dbReference>
<dbReference type="PANTHER" id="PTHR34075:SF5">
    <property type="entry name" value="BLR3430 PROTEIN"/>
    <property type="match status" value="1"/>
</dbReference>
<dbReference type="InterPro" id="IPR012340">
    <property type="entry name" value="NA-bd_OB-fold"/>
</dbReference>
<dbReference type="Pfam" id="PF01796">
    <property type="entry name" value="OB_ChsH2_C"/>
    <property type="match status" value="1"/>
</dbReference>
<dbReference type="KEGG" id="dalk:DSCA_37550"/>
<evidence type="ECO:0000313" key="3">
    <source>
        <dbReference type="EMBL" id="BBO69825.1"/>
    </source>
</evidence>
<dbReference type="InterPro" id="IPR052513">
    <property type="entry name" value="Thioester_dehydratase-like"/>
</dbReference>
<reference evidence="3 4" key="1">
    <citation type="submission" date="2019-11" db="EMBL/GenBank/DDBJ databases">
        <title>Comparative genomics of hydrocarbon-degrading Desulfosarcina strains.</title>
        <authorList>
            <person name="Watanabe M."/>
            <person name="Kojima H."/>
            <person name="Fukui M."/>
        </authorList>
    </citation>
    <scope>NUCLEOTIDE SEQUENCE [LARGE SCALE GENOMIC DNA]</scope>
    <source>
        <strain evidence="3 4">PL12</strain>
    </source>
</reference>
<evidence type="ECO:0008006" key="5">
    <source>
        <dbReference type="Google" id="ProtNLM"/>
    </source>
</evidence>
<dbReference type="OrthoDB" id="7595207at2"/>
<dbReference type="Pfam" id="PF12172">
    <property type="entry name" value="zf-ChsH2"/>
    <property type="match status" value="1"/>
</dbReference>
<name>A0A5K7YN70_9BACT</name>
<proteinExistence type="predicted"/>
<feature type="domain" description="ChsH2 C-terminal OB-fold" evidence="1">
    <location>
        <begin position="51"/>
        <end position="114"/>
    </location>
</feature>
<accession>A0A5K7YN70</accession>
<dbReference type="PANTHER" id="PTHR34075">
    <property type="entry name" value="BLR3430 PROTEIN"/>
    <property type="match status" value="1"/>
</dbReference>
<protein>
    <recommendedName>
        <fullName evidence="5">DUF35 domain-containing protein</fullName>
    </recommendedName>
</protein>
<dbReference type="AlphaFoldDB" id="A0A5K7YN70"/>
<dbReference type="Proteomes" id="UP000427906">
    <property type="component" value="Chromosome"/>
</dbReference>
<dbReference type="EMBL" id="AP021874">
    <property type="protein sequence ID" value="BBO69825.1"/>
    <property type="molecule type" value="Genomic_DNA"/>
</dbReference>
<keyword evidence="4" id="KW-1185">Reference proteome</keyword>
<organism evidence="3 4">
    <name type="scientific">Desulfosarcina alkanivorans</name>
    <dbReference type="NCBI Taxonomy" id="571177"/>
    <lineage>
        <taxon>Bacteria</taxon>
        <taxon>Pseudomonadati</taxon>
        <taxon>Thermodesulfobacteriota</taxon>
        <taxon>Desulfobacteria</taxon>
        <taxon>Desulfobacterales</taxon>
        <taxon>Desulfosarcinaceae</taxon>
        <taxon>Desulfosarcina</taxon>
    </lineage>
</organism>
<sequence>MNMEQTLDFQTYSNALKKNKLLGLRCAGCDTITCPPKMTCQECAETDLSVVEMTGVGRIVTFTTTYVAPMGREVEAPYTIVMVELDEGPWIAGNLVGIDPAEADMSLIGRRVRLGHKVFPGDRYSAGDAARPLFSFDE</sequence>
<evidence type="ECO:0000313" key="4">
    <source>
        <dbReference type="Proteomes" id="UP000427906"/>
    </source>
</evidence>
<gene>
    <name evidence="3" type="ORF">DSCA_37550</name>
</gene>
<feature type="domain" description="ChsH2 rubredoxin-like zinc ribbon" evidence="2">
    <location>
        <begin position="14"/>
        <end position="48"/>
    </location>
</feature>
<evidence type="ECO:0000259" key="2">
    <source>
        <dbReference type="Pfam" id="PF12172"/>
    </source>
</evidence>
<dbReference type="InterPro" id="IPR022002">
    <property type="entry name" value="ChsH2_Znr"/>
</dbReference>
<dbReference type="SUPFAM" id="SSF50249">
    <property type="entry name" value="Nucleic acid-binding proteins"/>
    <property type="match status" value="1"/>
</dbReference>
<evidence type="ECO:0000259" key="1">
    <source>
        <dbReference type="Pfam" id="PF01796"/>
    </source>
</evidence>